<comment type="caution">
    <text evidence="2">The sequence shown here is derived from an EMBL/GenBank/DDBJ whole genome shotgun (WGS) entry which is preliminary data.</text>
</comment>
<dbReference type="Proteomes" id="UP001642360">
    <property type="component" value="Unassembled WGS sequence"/>
</dbReference>
<feature type="transmembrane region" description="Helical" evidence="1">
    <location>
        <begin position="31"/>
        <end position="54"/>
    </location>
</feature>
<evidence type="ECO:0000256" key="1">
    <source>
        <dbReference type="SAM" id="Phobius"/>
    </source>
</evidence>
<keyword evidence="1" id="KW-0812">Transmembrane</keyword>
<proteinExistence type="predicted"/>
<keyword evidence="1" id="KW-0472">Membrane</keyword>
<keyword evidence="3" id="KW-1185">Reference proteome</keyword>
<feature type="transmembrane region" description="Helical" evidence="1">
    <location>
        <begin position="7"/>
        <end position="25"/>
    </location>
</feature>
<feature type="non-terminal residue" evidence="2">
    <location>
        <position position="72"/>
    </location>
</feature>
<accession>A0ABC8UKW6</accession>
<evidence type="ECO:0000313" key="2">
    <source>
        <dbReference type="EMBL" id="CAK9181552.1"/>
    </source>
</evidence>
<reference evidence="2 3" key="1">
    <citation type="submission" date="2024-02" db="EMBL/GenBank/DDBJ databases">
        <authorList>
            <person name="Vignale AGUSTIN F."/>
            <person name="Sosa J E."/>
            <person name="Modenutti C."/>
        </authorList>
    </citation>
    <scope>NUCLEOTIDE SEQUENCE [LARGE SCALE GENOMIC DNA]</scope>
</reference>
<dbReference type="EMBL" id="CAUOFW020008074">
    <property type="protein sequence ID" value="CAK9181552.1"/>
    <property type="molecule type" value="Genomic_DNA"/>
</dbReference>
<protein>
    <submittedName>
        <fullName evidence="2">Uncharacterized protein</fullName>
    </submittedName>
</protein>
<sequence length="72" mass="8088">KAYRTFGVFLDLFSFFQAIALMEAILDIQEFPLIIAVAFSGLAIALAGLSLWYLREYVSYSKKRASNLPPLP</sequence>
<name>A0ABC8UKW6_9AQUA</name>
<dbReference type="AlphaFoldDB" id="A0ABC8UKW6"/>
<feature type="non-terminal residue" evidence="2">
    <location>
        <position position="1"/>
    </location>
</feature>
<organism evidence="2 3">
    <name type="scientific">Ilex paraguariensis</name>
    <name type="common">yerba mate</name>
    <dbReference type="NCBI Taxonomy" id="185542"/>
    <lineage>
        <taxon>Eukaryota</taxon>
        <taxon>Viridiplantae</taxon>
        <taxon>Streptophyta</taxon>
        <taxon>Embryophyta</taxon>
        <taxon>Tracheophyta</taxon>
        <taxon>Spermatophyta</taxon>
        <taxon>Magnoliopsida</taxon>
        <taxon>eudicotyledons</taxon>
        <taxon>Gunneridae</taxon>
        <taxon>Pentapetalae</taxon>
        <taxon>asterids</taxon>
        <taxon>campanulids</taxon>
        <taxon>Aquifoliales</taxon>
        <taxon>Aquifoliaceae</taxon>
        <taxon>Ilex</taxon>
    </lineage>
</organism>
<gene>
    <name evidence="2" type="ORF">ILEXP_LOCUS51628</name>
</gene>
<keyword evidence="1" id="KW-1133">Transmembrane helix</keyword>
<evidence type="ECO:0000313" key="3">
    <source>
        <dbReference type="Proteomes" id="UP001642360"/>
    </source>
</evidence>